<gene>
    <name evidence="1" type="ORF">HG263_19420</name>
</gene>
<comment type="caution">
    <text evidence="1">The sequence shown here is derived from an EMBL/GenBank/DDBJ whole genome shotgun (WGS) entry which is preliminary data.</text>
</comment>
<name>A0A849VG26_9GAMM</name>
<dbReference type="AlphaFoldDB" id="A0A849VG26"/>
<dbReference type="EMBL" id="JABBPG010000011">
    <property type="protein sequence ID" value="NOU52679.1"/>
    <property type="molecule type" value="Genomic_DNA"/>
</dbReference>
<reference evidence="1 2" key="1">
    <citation type="submission" date="2020-04" db="EMBL/GenBank/DDBJ databases">
        <title>Pseudoalteromonas caenipelagi sp. nov., isolated from a tidal flat.</title>
        <authorList>
            <person name="Park S."/>
            <person name="Yoon J.-H."/>
        </authorList>
    </citation>
    <scope>NUCLEOTIDE SEQUENCE [LARGE SCALE GENOMIC DNA]</scope>
    <source>
        <strain evidence="1 2">JBTF-M23</strain>
    </source>
</reference>
<dbReference type="CDD" id="cd04221">
    <property type="entry name" value="MauL"/>
    <property type="match status" value="1"/>
</dbReference>
<accession>A0A849VG26</accession>
<evidence type="ECO:0000313" key="2">
    <source>
        <dbReference type="Proteomes" id="UP000586305"/>
    </source>
</evidence>
<dbReference type="InterPro" id="IPR034242">
    <property type="entry name" value="MauL"/>
</dbReference>
<evidence type="ECO:0000313" key="1">
    <source>
        <dbReference type="EMBL" id="NOU52679.1"/>
    </source>
</evidence>
<dbReference type="SUPFAM" id="SSF49503">
    <property type="entry name" value="Cupredoxins"/>
    <property type="match status" value="1"/>
</dbReference>
<dbReference type="Gene3D" id="2.60.40.420">
    <property type="entry name" value="Cupredoxins - blue copper proteins"/>
    <property type="match status" value="1"/>
</dbReference>
<dbReference type="InterPro" id="IPR008972">
    <property type="entry name" value="Cupredoxin"/>
</dbReference>
<organism evidence="1 2">
    <name type="scientific">Pseudoalteromonas caenipelagi</name>
    <dbReference type="NCBI Taxonomy" id="2726988"/>
    <lineage>
        <taxon>Bacteria</taxon>
        <taxon>Pseudomonadati</taxon>
        <taxon>Pseudomonadota</taxon>
        <taxon>Gammaproteobacteria</taxon>
        <taxon>Alteromonadales</taxon>
        <taxon>Pseudoalteromonadaceae</taxon>
        <taxon>Pseudoalteromonas</taxon>
    </lineage>
</organism>
<keyword evidence="2" id="KW-1185">Reference proteome</keyword>
<dbReference type="Proteomes" id="UP000586305">
    <property type="component" value="Unassembled WGS sequence"/>
</dbReference>
<protein>
    <submittedName>
        <fullName evidence="1">Methylamine utilization protein</fullName>
    </submittedName>
</protein>
<sequence>MILSLSVLSCVSIALKAKTLTIVDQFGNPVEHAVVELLQSTAQQPVTKTPAIMDQVQKQFAPKLLTIVKGQQVSFPNSDDIRHHVYSFSPAKPFELKLYAGTPKAPITFEQPGVVVLGCNIHDSMVGYIYIAQSSAHFVSDEQGNVTLPDTTTSYWLWHPEQAQEIIERTEHDWPAGHSNSKVEIKLTKPEPRNTFGEMFKEHHGN</sequence>
<proteinExistence type="predicted"/>